<name>A0A0A0BM17_9GAMM</name>
<dbReference type="InterPro" id="IPR029016">
    <property type="entry name" value="GAF-like_dom_sf"/>
</dbReference>
<dbReference type="InterPro" id="IPR007435">
    <property type="entry name" value="DUF484"/>
</dbReference>
<dbReference type="AlphaFoldDB" id="A0A0A0BM17"/>
<protein>
    <recommendedName>
        <fullName evidence="4">DUF484 domain-containing protein</fullName>
    </recommendedName>
</protein>
<dbReference type="PANTHER" id="PTHR38765:SF1">
    <property type="entry name" value="DUF484 DOMAIN-CONTAINING PROTEIN"/>
    <property type="match status" value="1"/>
</dbReference>
<dbReference type="Gene3D" id="3.30.450.40">
    <property type="match status" value="1"/>
</dbReference>
<gene>
    <name evidence="2" type="ORF">LP43_0542</name>
</gene>
<organism evidence="2 3">
    <name type="scientific">Methylophaga thiooxydans</name>
    <dbReference type="NCBI Taxonomy" id="392484"/>
    <lineage>
        <taxon>Bacteria</taxon>
        <taxon>Pseudomonadati</taxon>
        <taxon>Pseudomonadota</taxon>
        <taxon>Gammaproteobacteria</taxon>
        <taxon>Thiotrichales</taxon>
        <taxon>Piscirickettsiaceae</taxon>
        <taxon>Methylophaga</taxon>
    </lineage>
</organism>
<dbReference type="RefSeq" id="WP_036311666.1">
    <property type="nucleotide sequence ID" value="NZ_JRQD01000001.1"/>
</dbReference>
<dbReference type="STRING" id="392484.LP43_0542"/>
<feature type="coiled-coil region" evidence="1">
    <location>
        <begin position="44"/>
        <end position="71"/>
    </location>
</feature>
<dbReference type="EMBL" id="JRQD01000001">
    <property type="protein sequence ID" value="KGM08119.1"/>
    <property type="molecule type" value="Genomic_DNA"/>
</dbReference>
<reference evidence="2 3" key="1">
    <citation type="submission" date="2014-09" db="EMBL/GenBank/DDBJ databases">
        <authorList>
            <person name="Grob C."/>
            <person name="Taubert M."/>
            <person name="Howat A.M."/>
            <person name="Burns O.J."/>
            <person name="Dixon J.L."/>
            <person name="Chen Y."/>
            <person name="Murrell J.C."/>
        </authorList>
    </citation>
    <scope>NUCLEOTIDE SEQUENCE [LARGE SCALE GENOMIC DNA]</scope>
    <source>
        <strain evidence="2">L4</strain>
    </source>
</reference>
<evidence type="ECO:0000256" key="1">
    <source>
        <dbReference type="SAM" id="Coils"/>
    </source>
</evidence>
<proteinExistence type="predicted"/>
<dbReference type="Proteomes" id="UP000029999">
    <property type="component" value="Unassembled WGS sequence"/>
</dbReference>
<dbReference type="PANTHER" id="PTHR38765">
    <property type="entry name" value="DUF484 DOMAIN-CONTAINING PROTEIN"/>
    <property type="match status" value="1"/>
</dbReference>
<dbReference type="Pfam" id="PF04340">
    <property type="entry name" value="DUF484"/>
    <property type="match status" value="1"/>
</dbReference>
<accession>A0A0A0BM17</accession>
<evidence type="ECO:0000313" key="2">
    <source>
        <dbReference type="EMBL" id="KGM08119.1"/>
    </source>
</evidence>
<evidence type="ECO:0000313" key="3">
    <source>
        <dbReference type="Proteomes" id="UP000029999"/>
    </source>
</evidence>
<sequence length="236" mass="26672">MGDDKATLTNADIEQYLQNHPDLFLQQPQLLELLELNASPEGTISLAQRQLQRLQEKNKQLNEQLHALIDNAHSNNELQQRVHALCLRLLDAPDLKSVIDALVKELKHEFSADDVALRLFYSADKPQELPKLSVNVAQLHADDKKLRSFDNLLSKQQPVCGRLTKAQKQMLFSGQADQIQSVACLPLGHEPCAGLLAIGSHDANRFHADMATDYLSFLGEVFMRILRQYCHSHHEQ</sequence>
<keyword evidence="1" id="KW-0175">Coiled coil</keyword>
<comment type="caution">
    <text evidence="2">The sequence shown here is derived from an EMBL/GenBank/DDBJ whole genome shotgun (WGS) entry which is preliminary data.</text>
</comment>
<evidence type="ECO:0008006" key="4">
    <source>
        <dbReference type="Google" id="ProtNLM"/>
    </source>
</evidence>